<evidence type="ECO:0000256" key="5">
    <source>
        <dbReference type="ARBA" id="ARBA00023136"/>
    </source>
</evidence>
<keyword evidence="5" id="KW-0472">Membrane</keyword>
<comment type="subcellular location">
    <subcellularLocation>
        <location evidence="1">Mitochondrion outer membrane</location>
        <topology evidence="1">Multi-pass membrane protein</topology>
    </subcellularLocation>
</comment>
<keyword evidence="8" id="KW-1185">Reference proteome</keyword>
<reference evidence="9" key="1">
    <citation type="submission" date="2017-02" db="UniProtKB">
        <authorList>
            <consortium name="WormBaseParasite"/>
        </authorList>
    </citation>
    <scope>IDENTIFICATION</scope>
</reference>
<dbReference type="InterPro" id="IPR039910">
    <property type="entry name" value="D15-like"/>
</dbReference>
<organism evidence="9">
    <name type="scientific">Enterobius vermicularis</name>
    <name type="common">Human pinworm</name>
    <dbReference type="NCBI Taxonomy" id="51028"/>
    <lineage>
        <taxon>Eukaryota</taxon>
        <taxon>Metazoa</taxon>
        <taxon>Ecdysozoa</taxon>
        <taxon>Nematoda</taxon>
        <taxon>Chromadorea</taxon>
        <taxon>Rhabditida</taxon>
        <taxon>Spirurina</taxon>
        <taxon>Oxyuridomorpha</taxon>
        <taxon>Oxyuroidea</taxon>
        <taxon>Oxyuridae</taxon>
        <taxon>Enterobius</taxon>
    </lineage>
</organism>
<evidence type="ECO:0000313" key="9">
    <source>
        <dbReference type="WBParaSite" id="EVEC_0000671101-mRNA-1"/>
    </source>
</evidence>
<name>A0A0N4V8K0_ENTVE</name>
<dbReference type="GO" id="GO:0005741">
    <property type="term" value="C:mitochondrial outer membrane"/>
    <property type="evidence" value="ECO:0007669"/>
    <property type="project" value="UniProtKB-SubCell"/>
</dbReference>
<keyword evidence="3" id="KW-1134">Transmembrane beta strand</keyword>
<evidence type="ECO:0000259" key="6">
    <source>
        <dbReference type="Pfam" id="PF01103"/>
    </source>
</evidence>
<evidence type="ECO:0000313" key="7">
    <source>
        <dbReference type="EMBL" id="VDD91508.1"/>
    </source>
</evidence>
<sequence length="437" mass="48463">MVKKLYRRAEVLYGKCEDAPTVVEAVQFHGIKRTKNDALVKEIAYLYKCADFGSLLHNANLAAKHLMEIGLMEHATALIDVCKGNPHSYVVNFVVREPRSFTIGAKAGVSTYGEADGILNVTKRSVFGRGENCNTSYTYTVKARLKNFYRYSKLKFFPFLGWQKYASLNLSIFRNFFLSPWNVSETAENGIVLQYNGLINPSLLHTSSFNVIWRKFMPLKDAVFSVREFAGHSLKFSIENSLAYDTRDYRLLPSAGVYCRLTQELAGLLGDASFAKQTVDLQFANPLRFGAFVGGSLQASLISSLSNQPIHLLDRLYLGGPLNLRGFSWNSMGAKAGTSSLGGFASCAAALHIYMPLIPADLLFAHCFMVGGSVIPSKSPNVFEALVSERRVSAGIGVTFVFRDMVRLELNYVWPLRSHTSDSCNFGFQFGAGINFL</sequence>
<feature type="domain" description="Bacterial surface antigen (D15)" evidence="6">
    <location>
        <begin position="166"/>
        <end position="436"/>
    </location>
</feature>
<evidence type="ECO:0000313" key="8">
    <source>
        <dbReference type="Proteomes" id="UP000274131"/>
    </source>
</evidence>
<evidence type="ECO:0000256" key="2">
    <source>
        <dbReference type="ARBA" id="ARBA00010913"/>
    </source>
</evidence>
<evidence type="ECO:0000256" key="3">
    <source>
        <dbReference type="ARBA" id="ARBA00022452"/>
    </source>
</evidence>
<dbReference type="GO" id="GO:0033108">
    <property type="term" value="P:mitochondrial respiratory chain complex assembly"/>
    <property type="evidence" value="ECO:0007669"/>
    <property type="project" value="TreeGrafter"/>
</dbReference>
<keyword evidence="4" id="KW-0812">Transmembrane</keyword>
<dbReference type="Pfam" id="PF01103">
    <property type="entry name" value="Omp85"/>
    <property type="match status" value="1"/>
</dbReference>
<dbReference type="STRING" id="51028.A0A0N4V8K0"/>
<dbReference type="EMBL" id="UXUI01008444">
    <property type="protein sequence ID" value="VDD91508.1"/>
    <property type="molecule type" value="Genomic_DNA"/>
</dbReference>
<gene>
    <name evidence="7" type="ORF">EVEC_LOCUS6259</name>
</gene>
<comment type="similarity">
    <text evidence="2">Belongs to the SAM50/omp85 family.</text>
</comment>
<dbReference type="OrthoDB" id="1724197at2759"/>
<protein>
    <submittedName>
        <fullName evidence="9">Bac_surface_Ag domain-containing protein</fullName>
    </submittedName>
</protein>
<evidence type="ECO:0000256" key="1">
    <source>
        <dbReference type="ARBA" id="ARBA00004374"/>
    </source>
</evidence>
<proteinExistence type="inferred from homology"/>
<dbReference type="GO" id="GO:0045040">
    <property type="term" value="P:protein insertion into mitochondrial outer membrane"/>
    <property type="evidence" value="ECO:0007669"/>
    <property type="project" value="TreeGrafter"/>
</dbReference>
<evidence type="ECO:0000256" key="4">
    <source>
        <dbReference type="ARBA" id="ARBA00022692"/>
    </source>
</evidence>
<accession>A0A0N4V8K0</accession>
<dbReference type="PANTHER" id="PTHR12815:SF18">
    <property type="entry name" value="SORTING AND ASSEMBLY MACHINERY COMPONENT 50 HOMOLOG"/>
    <property type="match status" value="1"/>
</dbReference>
<dbReference type="WBParaSite" id="EVEC_0000671101-mRNA-1">
    <property type="protein sequence ID" value="EVEC_0000671101-mRNA-1"/>
    <property type="gene ID" value="EVEC_0000671101"/>
</dbReference>
<dbReference type="AlphaFoldDB" id="A0A0N4V8K0"/>
<reference evidence="7 8" key="2">
    <citation type="submission" date="2018-10" db="EMBL/GenBank/DDBJ databases">
        <authorList>
            <consortium name="Pathogen Informatics"/>
        </authorList>
    </citation>
    <scope>NUCLEOTIDE SEQUENCE [LARGE SCALE GENOMIC DNA]</scope>
</reference>
<dbReference type="InterPro" id="IPR000184">
    <property type="entry name" value="Bac_surfAg_D15"/>
</dbReference>
<dbReference type="PANTHER" id="PTHR12815">
    <property type="entry name" value="SORTING AND ASSEMBLY MACHINERY SAMM50 PROTEIN FAMILY MEMBER"/>
    <property type="match status" value="1"/>
</dbReference>
<dbReference type="Proteomes" id="UP000274131">
    <property type="component" value="Unassembled WGS sequence"/>
</dbReference>
<dbReference type="Gene3D" id="2.40.160.50">
    <property type="entry name" value="membrane protein fhac: a member of the omp85/tpsb transporter family"/>
    <property type="match status" value="1"/>
</dbReference>